<name>A0A5C5WRM3_9BACT</name>
<dbReference type="Proteomes" id="UP000316598">
    <property type="component" value="Unassembled WGS sequence"/>
</dbReference>
<dbReference type="Gene3D" id="3.40.1190.20">
    <property type="match status" value="1"/>
</dbReference>
<dbReference type="AlphaFoldDB" id="A0A5C5WRM3"/>
<reference evidence="2 3" key="1">
    <citation type="submission" date="2019-02" db="EMBL/GenBank/DDBJ databases">
        <title>Deep-cultivation of Planctomycetes and their phenomic and genomic characterization uncovers novel biology.</title>
        <authorList>
            <person name="Wiegand S."/>
            <person name="Jogler M."/>
            <person name="Boedeker C."/>
            <person name="Pinto D."/>
            <person name="Vollmers J."/>
            <person name="Rivas-Marin E."/>
            <person name="Kohn T."/>
            <person name="Peeters S.H."/>
            <person name="Heuer A."/>
            <person name="Rast P."/>
            <person name="Oberbeckmann S."/>
            <person name="Bunk B."/>
            <person name="Jeske O."/>
            <person name="Meyerdierks A."/>
            <person name="Storesund J.E."/>
            <person name="Kallscheuer N."/>
            <person name="Luecker S."/>
            <person name="Lage O.M."/>
            <person name="Pohl T."/>
            <person name="Merkel B.J."/>
            <person name="Hornburger P."/>
            <person name="Mueller R.-W."/>
            <person name="Bruemmer F."/>
            <person name="Labrenz M."/>
            <person name="Spormann A.M."/>
            <person name="Op Den Camp H."/>
            <person name="Overmann J."/>
            <person name="Amann R."/>
            <person name="Jetten M.S.M."/>
            <person name="Mascher T."/>
            <person name="Medema M.H."/>
            <person name="Devos D.P."/>
            <person name="Kaster A.-K."/>
            <person name="Ovreas L."/>
            <person name="Rohde M."/>
            <person name="Galperin M.Y."/>
            <person name="Jogler C."/>
        </authorList>
    </citation>
    <scope>NUCLEOTIDE SEQUENCE [LARGE SCALE GENOMIC DNA]</scope>
    <source>
        <strain evidence="2 3">Pla22</strain>
    </source>
</reference>
<keyword evidence="2" id="KW-0418">Kinase</keyword>
<evidence type="ECO:0000313" key="3">
    <source>
        <dbReference type="Proteomes" id="UP000316598"/>
    </source>
</evidence>
<feature type="domain" description="Carbohydrate kinase PfkB" evidence="1">
    <location>
        <begin position="24"/>
        <end position="296"/>
    </location>
</feature>
<evidence type="ECO:0000259" key="1">
    <source>
        <dbReference type="Pfam" id="PF00294"/>
    </source>
</evidence>
<comment type="caution">
    <text evidence="2">The sequence shown here is derived from an EMBL/GenBank/DDBJ whole genome shotgun (WGS) entry which is preliminary data.</text>
</comment>
<accession>A0A5C5WRM3</accession>
<dbReference type="PANTHER" id="PTHR42774">
    <property type="entry name" value="PHOSPHOTRANSFERASE SYSTEM TRANSPORT PROTEIN"/>
    <property type="match status" value="1"/>
</dbReference>
<dbReference type="InterPro" id="IPR029056">
    <property type="entry name" value="Ribokinase-like"/>
</dbReference>
<dbReference type="RefSeq" id="WP_146513753.1">
    <property type="nucleotide sequence ID" value="NZ_SJPI01000001.1"/>
</dbReference>
<dbReference type="PANTHER" id="PTHR42774:SF3">
    <property type="entry name" value="KETOHEXOKINASE"/>
    <property type="match status" value="1"/>
</dbReference>
<protein>
    <submittedName>
        <fullName evidence="2">5-dehydro-2-deoxygluconokinase</fullName>
        <ecNumber evidence="2">2.7.1.92</ecNumber>
    </submittedName>
</protein>
<dbReference type="GO" id="GO:0047590">
    <property type="term" value="F:5-dehydro-2-deoxygluconokinase activity"/>
    <property type="evidence" value="ECO:0007669"/>
    <property type="project" value="UniProtKB-EC"/>
</dbReference>
<keyword evidence="2" id="KW-0808">Transferase</keyword>
<dbReference type="OrthoDB" id="9813569at2"/>
<dbReference type="EC" id="2.7.1.92" evidence="2"/>
<keyword evidence="3" id="KW-1185">Reference proteome</keyword>
<proteinExistence type="predicted"/>
<gene>
    <name evidence="2" type="primary">iolC</name>
    <name evidence="2" type="ORF">Pla22_11830</name>
</gene>
<dbReference type="InterPro" id="IPR052562">
    <property type="entry name" value="Ketohexokinase-related"/>
</dbReference>
<dbReference type="Pfam" id="PF00294">
    <property type="entry name" value="PfkB"/>
    <property type="match status" value="1"/>
</dbReference>
<dbReference type="SUPFAM" id="SSF53613">
    <property type="entry name" value="Ribokinase-like"/>
    <property type="match status" value="1"/>
</dbReference>
<evidence type="ECO:0000313" key="2">
    <source>
        <dbReference type="EMBL" id="TWT53554.1"/>
    </source>
</evidence>
<dbReference type="InterPro" id="IPR011611">
    <property type="entry name" value="PfkB_dom"/>
</dbReference>
<organism evidence="2 3">
    <name type="scientific">Rubripirellula amarantea</name>
    <dbReference type="NCBI Taxonomy" id="2527999"/>
    <lineage>
        <taxon>Bacteria</taxon>
        <taxon>Pseudomonadati</taxon>
        <taxon>Planctomycetota</taxon>
        <taxon>Planctomycetia</taxon>
        <taxon>Pirellulales</taxon>
        <taxon>Pirellulaceae</taxon>
        <taxon>Rubripirellula</taxon>
    </lineage>
</organism>
<sequence>MKSDHDLNPVPIVGIGVSVLDTLLSVDQFPHEEQVVQAKSRAAGLGGGVAVAMATASSLGVKTLLVDRLGTDVASRAIIESLAQAGVDTRLIDRSEASTASIASIWVTSSSGSRTIVFSPGNDIEATWASEIETAVADATVLHLNGRHREVATRAIEVAKATGTRVSYDGGAHRYRSEIRPLVCQADILIVARQFAQAYLDDSSAAPIDLCRRLRKQTNAELAGVTCGTEGSWFETKDGSSWHQPAFPVENVVDTTGCGDVFHGAFLAGLVRGDSFQCCGELAARAAALNASQWGAFGRALSLQLGDV</sequence>
<dbReference type="EMBL" id="SJPI01000001">
    <property type="protein sequence ID" value="TWT53554.1"/>
    <property type="molecule type" value="Genomic_DNA"/>
</dbReference>